<evidence type="ECO:0000256" key="1">
    <source>
        <dbReference type="ARBA" id="ARBA00005824"/>
    </source>
</evidence>
<feature type="domain" description="Ribosomal protein eL8/eL30/eS12/Gadd45" evidence="5">
    <location>
        <begin position="26"/>
        <end position="118"/>
    </location>
</feature>
<accession>A0A0H5R4K3</accession>
<protein>
    <recommendedName>
        <fullName evidence="4">40S ribosomal protein S12</fullName>
    </recommendedName>
</protein>
<dbReference type="GO" id="GO:0003735">
    <property type="term" value="F:structural constituent of ribosome"/>
    <property type="evidence" value="ECO:0007669"/>
    <property type="project" value="InterPro"/>
</dbReference>
<proteinExistence type="inferred from homology"/>
<dbReference type="InterPro" id="IPR004038">
    <property type="entry name" value="Ribosomal_eL8/eL30/eS12/Gad45"/>
</dbReference>
<dbReference type="Pfam" id="PF01248">
    <property type="entry name" value="Ribosomal_L7Ae"/>
    <property type="match status" value="1"/>
</dbReference>
<dbReference type="Gene3D" id="3.30.1330.30">
    <property type="match status" value="1"/>
</dbReference>
<evidence type="ECO:0000313" key="6">
    <source>
        <dbReference type="EMBL" id="CRZ08816.1"/>
    </source>
</evidence>
<evidence type="ECO:0000259" key="5">
    <source>
        <dbReference type="Pfam" id="PF01248"/>
    </source>
</evidence>
<dbReference type="PANTHER" id="PTHR11843">
    <property type="entry name" value="40S RIBOSOMAL PROTEIN S12"/>
    <property type="match status" value="1"/>
</dbReference>
<dbReference type="GO" id="GO:0006412">
    <property type="term" value="P:translation"/>
    <property type="evidence" value="ECO:0007669"/>
    <property type="project" value="InterPro"/>
</dbReference>
<dbReference type="GO" id="GO:1990904">
    <property type="term" value="C:ribonucleoprotein complex"/>
    <property type="evidence" value="ECO:0007669"/>
    <property type="project" value="UniProtKB-KW"/>
</dbReference>
<dbReference type="AlphaFoldDB" id="A0A0H5R4K3"/>
<dbReference type="PRINTS" id="PR00972">
    <property type="entry name" value="RIBSOMALS12E"/>
</dbReference>
<dbReference type="InterPro" id="IPR000530">
    <property type="entry name" value="Ribosomal_eS12"/>
</dbReference>
<evidence type="ECO:0000256" key="2">
    <source>
        <dbReference type="ARBA" id="ARBA00022980"/>
    </source>
</evidence>
<keyword evidence="2 4" id="KW-0689">Ribosomal protein</keyword>
<dbReference type="SUPFAM" id="SSF55315">
    <property type="entry name" value="L30e-like"/>
    <property type="match status" value="1"/>
</dbReference>
<keyword evidence="3 4" id="KW-0687">Ribonucleoprotein</keyword>
<reference evidence="6" key="1">
    <citation type="submission" date="2015-04" db="EMBL/GenBank/DDBJ databases">
        <title>The genome sequence of the plant pathogenic Rhizarian Plasmodiophora brassicae reveals insights in its biotrophic life cycle and the origin of chitin synthesis.</title>
        <authorList>
            <person name="Schwelm A."/>
            <person name="Fogelqvist J."/>
            <person name="Knaust A."/>
            <person name="Julke S."/>
            <person name="Lilja T."/>
            <person name="Dhandapani V."/>
            <person name="Bonilla-Rosso G."/>
            <person name="Karlsson M."/>
            <person name="Shevchenko A."/>
            <person name="Choi S.R."/>
            <person name="Kim H.G."/>
            <person name="Park J.Y."/>
            <person name="Lim Y.P."/>
            <person name="Ludwig-Muller J."/>
            <person name="Dixelius C."/>
        </authorList>
    </citation>
    <scope>NUCLEOTIDE SEQUENCE</scope>
    <source>
        <tissue evidence="6">Potato root galls</tissue>
    </source>
</reference>
<evidence type="ECO:0000256" key="3">
    <source>
        <dbReference type="ARBA" id="ARBA00023274"/>
    </source>
</evidence>
<dbReference type="GO" id="GO:0005840">
    <property type="term" value="C:ribosome"/>
    <property type="evidence" value="ECO:0007669"/>
    <property type="project" value="UniProtKB-KW"/>
</dbReference>
<dbReference type="InterPro" id="IPR029064">
    <property type="entry name" value="Ribosomal_eL30-like_sf"/>
</dbReference>
<comment type="similarity">
    <text evidence="1 4">Belongs to the eukaryotic ribosomal protein eS12 family.</text>
</comment>
<name>A0A0H5R4K3_9EUKA</name>
<sequence>MSDTEQVEDVAVGMEEEAPKSIEECLQEVIKKSMVHDGLVRGLKESVKALDRREAHLCLLASSCDEAAYKKLVKAMCEQRQIPLIMVEDAKMLGEWAGLCKIDSEGKPVKIVGCACVVIKSWGEQSQARLKVLQHVKKA</sequence>
<evidence type="ECO:0000256" key="4">
    <source>
        <dbReference type="RuleBase" id="RU000670"/>
    </source>
</evidence>
<dbReference type="EMBL" id="HACM01008374">
    <property type="protein sequence ID" value="CRZ08816.1"/>
    <property type="molecule type" value="Transcribed_RNA"/>
</dbReference>
<dbReference type="FunFam" id="3.30.1330.30:FF:000019">
    <property type="entry name" value="40S ribosomal protein S12"/>
    <property type="match status" value="1"/>
</dbReference>
<organism evidence="6">
    <name type="scientific">Spongospora subterranea</name>
    <dbReference type="NCBI Taxonomy" id="70186"/>
    <lineage>
        <taxon>Eukaryota</taxon>
        <taxon>Sar</taxon>
        <taxon>Rhizaria</taxon>
        <taxon>Endomyxa</taxon>
        <taxon>Phytomyxea</taxon>
        <taxon>Plasmodiophorida</taxon>
        <taxon>Plasmodiophoridae</taxon>
        <taxon>Spongospora</taxon>
    </lineage>
</organism>